<dbReference type="SUPFAM" id="SSF52402">
    <property type="entry name" value="Adenine nucleotide alpha hydrolases-like"/>
    <property type="match status" value="1"/>
</dbReference>
<dbReference type="Pfam" id="PF00582">
    <property type="entry name" value="Usp"/>
    <property type="match status" value="1"/>
</dbReference>
<dbReference type="EMBL" id="QAAA01000002">
    <property type="protein sequence ID" value="PTN03586.1"/>
    <property type="molecule type" value="Genomic_DNA"/>
</dbReference>
<reference evidence="2 3" key="1">
    <citation type="submission" date="2018-04" db="EMBL/GenBank/DDBJ databases">
        <title>Genomic Encyclopedia of Archaeal and Bacterial Type Strains, Phase II (KMG-II): from individual species to whole genera.</title>
        <authorList>
            <person name="Goeker M."/>
        </authorList>
    </citation>
    <scope>NUCLEOTIDE SEQUENCE [LARGE SCALE GENOMIC DNA]</scope>
    <source>
        <strain evidence="2 3">DSM 18064</strain>
    </source>
</reference>
<keyword evidence="3" id="KW-1185">Reference proteome</keyword>
<dbReference type="InterPro" id="IPR014729">
    <property type="entry name" value="Rossmann-like_a/b/a_fold"/>
</dbReference>
<dbReference type="CDD" id="cd00293">
    <property type="entry name" value="USP-like"/>
    <property type="match status" value="1"/>
</dbReference>
<accession>A0A2T5BVI3</accession>
<protein>
    <submittedName>
        <fullName evidence="2">Nucleotide-binding universal stress UspA family protein</fullName>
    </submittedName>
</protein>
<evidence type="ECO:0000259" key="1">
    <source>
        <dbReference type="Pfam" id="PF00582"/>
    </source>
</evidence>
<dbReference type="OrthoDB" id="9792500at2"/>
<organism evidence="2 3">
    <name type="scientific">Rhodovulum imhoffii</name>
    <dbReference type="NCBI Taxonomy" id="365340"/>
    <lineage>
        <taxon>Bacteria</taxon>
        <taxon>Pseudomonadati</taxon>
        <taxon>Pseudomonadota</taxon>
        <taxon>Alphaproteobacteria</taxon>
        <taxon>Rhodobacterales</taxon>
        <taxon>Paracoccaceae</taxon>
        <taxon>Rhodovulum</taxon>
    </lineage>
</organism>
<dbReference type="AlphaFoldDB" id="A0A2T5BVI3"/>
<comment type="caution">
    <text evidence="2">The sequence shown here is derived from an EMBL/GenBank/DDBJ whole genome shotgun (WGS) entry which is preliminary data.</text>
</comment>
<evidence type="ECO:0000313" key="2">
    <source>
        <dbReference type="EMBL" id="PTN03586.1"/>
    </source>
</evidence>
<gene>
    <name evidence="2" type="ORF">C8N32_102112</name>
</gene>
<sequence>MFTQILTPVDLSHLDRLERALSTSADLARHYHVPVTYVAVTTEQPSKVAHTTVEFEQKLNAFAAEQAARHKITAHAKMMISHDPATDLDARLRDALEETGADLVVMASHLPNLGDYIWPSHGGKLASHASASVFLVREHAG</sequence>
<dbReference type="Proteomes" id="UP000243859">
    <property type="component" value="Unassembled WGS sequence"/>
</dbReference>
<dbReference type="Gene3D" id="3.40.50.620">
    <property type="entry name" value="HUPs"/>
    <property type="match status" value="1"/>
</dbReference>
<dbReference type="InterPro" id="IPR006016">
    <property type="entry name" value="UspA"/>
</dbReference>
<evidence type="ECO:0000313" key="3">
    <source>
        <dbReference type="Proteomes" id="UP000243859"/>
    </source>
</evidence>
<proteinExistence type="predicted"/>
<dbReference type="RefSeq" id="WP_107890871.1">
    <property type="nucleotide sequence ID" value="NZ_NHSI01000018.1"/>
</dbReference>
<name>A0A2T5BVI3_9RHOB</name>
<feature type="domain" description="UspA" evidence="1">
    <location>
        <begin position="1"/>
        <end position="137"/>
    </location>
</feature>